<dbReference type="GO" id="GO:0004174">
    <property type="term" value="F:electron-transferring-flavoprotein dehydrogenase activity"/>
    <property type="evidence" value="ECO:0007669"/>
    <property type="project" value="TreeGrafter"/>
</dbReference>
<dbReference type="InterPro" id="IPR036188">
    <property type="entry name" value="FAD/NAD-bd_sf"/>
</dbReference>
<accession>A0A3E2GV15</accession>
<name>A0A3E2GV15_SCYLI</name>
<evidence type="ECO:0000313" key="2">
    <source>
        <dbReference type="EMBL" id="RFU24862.1"/>
    </source>
</evidence>
<dbReference type="Gene3D" id="3.50.50.100">
    <property type="match status" value="1"/>
</dbReference>
<dbReference type="STRING" id="5539.A0A3E2GV15"/>
<dbReference type="GO" id="GO:0005737">
    <property type="term" value="C:cytoplasm"/>
    <property type="evidence" value="ECO:0007669"/>
    <property type="project" value="TreeGrafter"/>
</dbReference>
<dbReference type="Proteomes" id="UP000258309">
    <property type="component" value="Unassembled WGS sequence"/>
</dbReference>
<comment type="caution">
    <text evidence="2">The sequence shown here is derived from an EMBL/GenBank/DDBJ whole genome shotgun (WGS) entry which is preliminary data.</text>
</comment>
<protein>
    <recommendedName>
        <fullName evidence="1">FAD/NAD(P)-binding domain-containing protein</fullName>
    </recommendedName>
</protein>
<organism evidence="2 3">
    <name type="scientific">Scytalidium lignicola</name>
    <name type="common">Hyphomycete</name>
    <dbReference type="NCBI Taxonomy" id="5539"/>
    <lineage>
        <taxon>Eukaryota</taxon>
        <taxon>Fungi</taxon>
        <taxon>Dikarya</taxon>
        <taxon>Ascomycota</taxon>
        <taxon>Pezizomycotina</taxon>
        <taxon>Leotiomycetes</taxon>
        <taxon>Leotiomycetes incertae sedis</taxon>
        <taxon>Scytalidium</taxon>
    </lineage>
</organism>
<dbReference type="OMA" id="FDLVIPC"/>
<evidence type="ECO:0000259" key="1">
    <source>
        <dbReference type="Pfam" id="PF07992"/>
    </source>
</evidence>
<dbReference type="InterPro" id="IPR023753">
    <property type="entry name" value="FAD/NAD-binding_dom"/>
</dbReference>
<evidence type="ECO:0000313" key="3">
    <source>
        <dbReference type="Proteomes" id="UP000258309"/>
    </source>
</evidence>
<dbReference type="EMBL" id="NCSJ02000394">
    <property type="protein sequence ID" value="RFU24862.1"/>
    <property type="molecule type" value="Genomic_DNA"/>
</dbReference>
<sequence length="491" mass="53695">MLRNPTAGSELTVDTRRRSIGFGDNLKEICKNGELIFLGPNSLPAAILISIFLKYSHCAALLLVLRQRFQAIYAIIHRKTYRMLPSSRQVLVLGGSFAGTSVARRLANTLPSGYTVTLLEKHSHFHYAFAFPRFSVVGGLESKAFVPYNGIAVGAPKGILQLVQGEAKSVNFNEKQVDLVDGRSIPYEYLVVATGAAQPPPTRLRSVSRPDAIEELQSFQQQIKSAQNIAVIGGGAAGIQLVADIKDTYPDKKVTLIHSRDHLLPRFGSKLHEYVFEQLKKLGINVLLNERPNIPSPRNFKQNDDGKARNVLTLADGSQQSFDLILPCTGLRPNSGMFLPGASRCLAPNGEILVGKTLQIQNIASGADSNASSVFHDGHYFALGDIAHTGGPKQARAALFQAEIVVQNILKLISGNSTLKTYTPIPLEGSLKLTLGKVNEVIYARLPSFEFLQPATQHGNDVGCSEMWKRLNAREDMEEEGKEKMKITAEL</sequence>
<dbReference type="GO" id="GO:0050660">
    <property type="term" value="F:flavin adenine dinucleotide binding"/>
    <property type="evidence" value="ECO:0007669"/>
    <property type="project" value="TreeGrafter"/>
</dbReference>
<dbReference type="SUPFAM" id="SSF51905">
    <property type="entry name" value="FAD/NAD(P)-binding domain"/>
    <property type="match status" value="1"/>
</dbReference>
<dbReference type="Pfam" id="PF07992">
    <property type="entry name" value="Pyr_redox_2"/>
    <property type="match status" value="1"/>
</dbReference>
<feature type="non-terminal residue" evidence="2">
    <location>
        <position position="1"/>
    </location>
</feature>
<keyword evidence="3" id="KW-1185">Reference proteome</keyword>
<dbReference type="PANTHER" id="PTHR43735:SF5">
    <property type="entry name" value="FAD_NAD(P)-BINDING DOMAIN-CONTAINING PROTEIN"/>
    <property type="match status" value="1"/>
</dbReference>
<gene>
    <name evidence="2" type="ORF">B7463_g11476</name>
</gene>
<dbReference type="OrthoDB" id="202203at2759"/>
<feature type="non-terminal residue" evidence="2">
    <location>
        <position position="491"/>
    </location>
</feature>
<dbReference type="AlphaFoldDB" id="A0A3E2GV15"/>
<feature type="domain" description="FAD/NAD(P)-binding" evidence="1">
    <location>
        <begin position="89"/>
        <end position="402"/>
    </location>
</feature>
<proteinExistence type="predicted"/>
<reference evidence="2 3" key="1">
    <citation type="submission" date="2018-05" db="EMBL/GenBank/DDBJ databases">
        <title>Draft genome sequence of Scytalidium lignicola DSM 105466, a ubiquitous saprotrophic fungus.</title>
        <authorList>
            <person name="Buettner E."/>
            <person name="Gebauer A.M."/>
            <person name="Hofrichter M."/>
            <person name="Liers C."/>
            <person name="Kellner H."/>
        </authorList>
    </citation>
    <scope>NUCLEOTIDE SEQUENCE [LARGE SCALE GENOMIC DNA]</scope>
    <source>
        <strain evidence="2 3">DSM 105466</strain>
    </source>
</reference>
<dbReference type="PANTHER" id="PTHR43735">
    <property type="entry name" value="APOPTOSIS-INDUCING FACTOR 1"/>
    <property type="match status" value="1"/>
</dbReference>
<dbReference type="PRINTS" id="PR00368">
    <property type="entry name" value="FADPNR"/>
</dbReference>